<dbReference type="Pfam" id="PF09316">
    <property type="entry name" value="Cmyb_C"/>
    <property type="match status" value="1"/>
</dbReference>
<dbReference type="GO" id="GO:0005634">
    <property type="term" value="C:nucleus"/>
    <property type="evidence" value="ECO:0007669"/>
    <property type="project" value="UniProtKB-SubCell"/>
</dbReference>
<feature type="domain" description="HTH myb-type" evidence="10">
    <location>
        <begin position="92"/>
        <end position="147"/>
    </location>
</feature>
<keyword evidence="12" id="KW-1185">Reference proteome</keyword>
<feature type="domain" description="Myb-like" evidence="9">
    <location>
        <begin position="92"/>
        <end position="143"/>
    </location>
</feature>
<dbReference type="PROSITE" id="PS50090">
    <property type="entry name" value="MYB_LIKE"/>
    <property type="match status" value="3"/>
</dbReference>
<dbReference type="Pfam" id="PF07988">
    <property type="entry name" value="LMSTEN"/>
    <property type="match status" value="1"/>
</dbReference>
<dbReference type="CDD" id="cd00167">
    <property type="entry name" value="SANT"/>
    <property type="match status" value="3"/>
</dbReference>
<dbReference type="AlphaFoldDB" id="A0A9Q1B663"/>
<feature type="region of interest" description="Disordered" evidence="8">
    <location>
        <begin position="423"/>
        <end position="444"/>
    </location>
</feature>
<dbReference type="PROSITE" id="PS51294">
    <property type="entry name" value="HTH_MYB"/>
    <property type="match status" value="3"/>
</dbReference>
<dbReference type="InterPro" id="IPR017930">
    <property type="entry name" value="Myb_dom"/>
</dbReference>
<comment type="subcellular location">
    <subcellularLocation>
        <location evidence="1">Nucleus</location>
    </subcellularLocation>
</comment>
<keyword evidence="2" id="KW-0677">Repeat</keyword>
<keyword evidence="6" id="KW-0804">Transcription</keyword>
<evidence type="ECO:0000256" key="5">
    <source>
        <dbReference type="ARBA" id="ARBA00023159"/>
    </source>
</evidence>
<accession>A0A9Q1B663</accession>
<dbReference type="SMART" id="SM00717">
    <property type="entry name" value="SANT"/>
    <property type="match status" value="3"/>
</dbReference>
<evidence type="ECO:0000256" key="2">
    <source>
        <dbReference type="ARBA" id="ARBA00022737"/>
    </source>
</evidence>
<evidence type="ECO:0000313" key="11">
    <source>
        <dbReference type="EMBL" id="KAJ7338887.1"/>
    </source>
</evidence>
<dbReference type="GO" id="GO:0000978">
    <property type="term" value="F:RNA polymerase II cis-regulatory region sequence-specific DNA binding"/>
    <property type="evidence" value="ECO:0007669"/>
    <property type="project" value="TreeGrafter"/>
</dbReference>
<reference evidence="11" key="1">
    <citation type="journal article" date="2023" name="DNA Res.">
        <title>Chromosome-level genome assembly of Phrynocephalus forsythii using third-generation DNA sequencing and Hi-C analysis.</title>
        <authorList>
            <person name="Qi Y."/>
            <person name="Zhao W."/>
            <person name="Zhao Y."/>
            <person name="Niu C."/>
            <person name="Cao S."/>
            <person name="Zhang Y."/>
        </authorList>
    </citation>
    <scope>NUCLEOTIDE SEQUENCE</scope>
    <source>
        <tissue evidence="11">Muscle</tissue>
    </source>
</reference>
<keyword evidence="4" id="KW-0238">DNA-binding</keyword>
<evidence type="ECO:0000259" key="10">
    <source>
        <dbReference type="PROSITE" id="PS51294"/>
    </source>
</evidence>
<feature type="domain" description="HTH myb-type" evidence="10">
    <location>
        <begin position="40"/>
        <end position="91"/>
    </location>
</feature>
<feature type="domain" description="Myb-like" evidence="9">
    <location>
        <begin position="144"/>
        <end position="194"/>
    </location>
</feature>
<dbReference type="GO" id="GO:0000981">
    <property type="term" value="F:DNA-binding transcription factor activity, RNA polymerase II-specific"/>
    <property type="evidence" value="ECO:0007669"/>
    <property type="project" value="TreeGrafter"/>
</dbReference>
<dbReference type="InterPro" id="IPR012642">
    <property type="entry name" value="Tscrpt_reg_Wos2-domain"/>
</dbReference>
<dbReference type="InterPro" id="IPR009057">
    <property type="entry name" value="Homeodomain-like_sf"/>
</dbReference>
<dbReference type="Pfam" id="PF00249">
    <property type="entry name" value="Myb_DNA-binding"/>
    <property type="match status" value="3"/>
</dbReference>
<dbReference type="Gene3D" id="1.10.10.60">
    <property type="entry name" value="Homeodomain-like"/>
    <property type="match status" value="3"/>
</dbReference>
<name>A0A9Q1B663_9SAUR</name>
<organism evidence="11 12">
    <name type="scientific">Phrynocephalus forsythii</name>
    <dbReference type="NCBI Taxonomy" id="171643"/>
    <lineage>
        <taxon>Eukaryota</taxon>
        <taxon>Metazoa</taxon>
        <taxon>Chordata</taxon>
        <taxon>Craniata</taxon>
        <taxon>Vertebrata</taxon>
        <taxon>Euteleostomi</taxon>
        <taxon>Lepidosauria</taxon>
        <taxon>Squamata</taxon>
        <taxon>Bifurcata</taxon>
        <taxon>Unidentata</taxon>
        <taxon>Episquamata</taxon>
        <taxon>Toxicofera</taxon>
        <taxon>Iguania</taxon>
        <taxon>Acrodonta</taxon>
        <taxon>Agamidae</taxon>
        <taxon>Agaminae</taxon>
        <taxon>Phrynocephalus</taxon>
    </lineage>
</organism>
<dbReference type="FunFam" id="1.10.10.60:FF:000016">
    <property type="entry name" value="Transcriptional activator Myb isoform A"/>
    <property type="match status" value="1"/>
</dbReference>
<evidence type="ECO:0000256" key="7">
    <source>
        <dbReference type="ARBA" id="ARBA00023242"/>
    </source>
</evidence>
<sequence length="752" mass="85126">MVPAKDGEEAAQLALCSEEDDDELHYADHDYEVPQQKGAKKICNRVKWTRDEDEKLKRLVEQHGTSDWTFIASHLQNRSDFQCQHRWQKVLNPELIKGPWTKEEDLRVIELVQKYGPKRWSLIAKHLKGRIGKQCRERWHNHLNPEVKKSSWTEEEDRIIYEAHKRLGNRWAEIAKLLPGRTDNSIKNHWNSTMRRKVEQEGYLQDGIKTERPCLSKIPQNTCAPTDHLHAPNPFYIPVQIPGYQYISSEGNCIDHVTTTSDFIQQPFDDDPDKEKKIKELELLLMSAENEIRRKRVSSQAGNFSNWSGGFIMEDNITNALNSFGEQTNDFYSVDDMQAATAEQNSPTKYLAVEANAVLSSLQTIPEFAETLELIESDPVAWSDVTSFDLSDAATSPVKLMRIQHSDGAMECQFNVSVVLDGKKTSGEEESPSPSAAKFSTPPTILRKKKKVKAGQSQVGEQNDGSCSSVANIALKQTPVKTLPFSPSQFFNTCSGNDQFNLENPAFTSTPICGQKVLITTPLNNKELTPKDQKENAGFRTPTIRRSLLGTTPRTPTPFKNALAAQEKKYGPLKIVSQPLAHLEEDIREVLKEETGTDIFFKEEEDSVSKSCKLENPSAKKVRKSLVLDPWEKEELSVPQFLTEDSVSDVQPDNIYTTSLLMIPLLEIHENRGNMTPERLDSSSTKLNAAMKKKLNTYISKNVKPEKTLQANCEWETVVYGKTEDQLIMTEQARRYLSNYTTTGSTSRALVL</sequence>
<gene>
    <name evidence="11" type="ORF">JRQ81_012789</name>
</gene>
<keyword evidence="7" id="KW-0539">Nucleus</keyword>
<dbReference type="FunFam" id="1.10.10.60:FF:000042">
    <property type="entry name" value="Transcriptional activator Myb isoform A"/>
    <property type="match status" value="1"/>
</dbReference>
<feature type="domain" description="Myb-like" evidence="9">
    <location>
        <begin position="44"/>
        <end position="91"/>
    </location>
</feature>
<evidence type="ECO:0000256" key="6">
    <source>
        <dbReference type="ARBA" id="ARBA00023163"/>
    </source>
</evidence>
<dbReference type="InterPro" id="IPR050560">
    <property type="entry name" value="MYB_TF"/>
</dbReference>
<evidence type="ECO:0000313" key="12">
    <source>
        <dbReference type="Proteomes" id="UP001142489"/>
    </source>
</evidence>
<evidence type="ECO:0000256" key="4">
    <source>
        <dbReference type="ARBA" id="ARBA00023125"/>
    </source>
</evidence>
<dbReference type="PANTHER" id="PTHR45614:SF9">
    <property type="entry name" value="MYB-RELATED PROTEIN A"/>
    <property type="match status" value="1"/>
</dbReference>
<evidence type="ECO:0000259" key="9">
    <source>
        <dbReference type="PROSITE" id="PS50090"/>
    </source>
</evidence>
<dbReference type="EMBL" id="JAPFRF010000003">
    <property type="protein sequence ID" value="KAJ7338887.1"/>
    <property type="molecule type" value="Genomic_DNA"/>
</dbReference>
<dbReference type="PANTHER" id="PTHR45614">
    <property type="entry name" value="MYB PROTEIN-RELATED"/>
    <property type="match status" value="1"/>
</dbReference>
<dbReference type="OrthoDB" id="2143914at2759"/>
<dbReference type="SUPFAM" id="SSF46689">
    <property type="entry name" value="Homeodomain-like"/>
    <property type="match status" value="2"/>
</dbReference>
<keyword evidence="5" id="KW-0010">Activator</keyword>
<evidence type="ECO:0008006" key="13">
    <source>
        <dbReference type="Google" id="ProtNLM"/>
    </source>
</evidence>
<evidence type="ECO:0000256" key="1">
    <source>
        <dbReference type="ARBA" id="ARBA00004123"/>
    </source>
</evidence>
<feature type="domain" description="HTH myb-type" evidence="10">
    <location>
        <begin position="148"/>
        <end position="198"/>
    </location>
</feature>
<dbReference type="GO" id="GO:0045944">
    <property type="term" value="P:positive regulation of transcription by RNA polymerase II"/>
    <property type="evidence" value="ECO:0007669"/>
    <property type="project" value="TreeGrafter"/>
</dbReference>
<protein>
    <recommendedName>
        <fullName evidence="13">Myb-related protein A</fullName>
    </recommendedName>
</protein>
<comment type="caution">
    <text evidence="11">The sequence shown here is derived from an EMBL/GenBank/DDBJ whole genome shotgun (WGS) entry which is preliminary data.</text>
</comment>
<dbReference type="Proteomes" id="UP001142489">
    <property type="component" value="Unassembled WGS sequence"/>
</dbReference>
<proteinExistence type="predicted"/>
<dbReference type="InterPro" id="IPR001005">
    <property type="entry name" value="SANT/Myb"/>
</dbReference>
<evidence type="ECO:0000256" key="8">
    <source>
        <dbReference type="SAM" id="MobiDB-lite"/>
    </source>
</evidence>
<evidence type="ECO:0000256" key="3">
    <source>
        <dbReference type="ARBA" id="ARBA00023015"/>
    </source>
</evidence>
<dbReference type="InterPro" id="IPR015395">
    <property type="entry name" value="C-myb_C"/>
</dbReference>
<keyword evidence="3" id="KW-0805">Transcription regulation</keyword>
<dbReference type="FunFam" id="1.10.10.60:FF:000010">
    <property type="entry name" value="Transcriptional activator Myb isoform A"/>
    <property type="match status" value="1"/>
</dbReference>
<dbReference type="GO" id="GO:0000278">
    <property type="term" value="P:mitotic cell cycle"/>
    <property type="evidence" value="ECO:0007669"/>
    <property type="project" value="TreeGrafter"/>
</dbReference>